<dbReference type="InterPro" id="IPR002130">
    <property type="entry name" value="Cyclophilin-type_PPIase_dom"/>
</dbReference>
<organism evidence="6 7">
    <name type="scientific">Mangrovibacterium diazotrophicum</name>
    <dbReference type="NCBI Taxonomy" id="1261403"/>
    <lineage>
        <taxon>Bacteria</taxon>
        <taxon>Pseudomonadati</taxon>
        <taxon>Bacteroidota</taxon>
        <taxon>Bacteroidia</taxon>
        <taxon>Marinilabiliales</taxon>
        <taxon>Prolixibacteraceae</taxon>
        <taxon>Mangrovibacterium</taxon>
    </lineage>
</organism>
<feature type="signal peptide" evidence="4">
    <location>
        <begin position="1"/>
        <end position="26"/>
    </location>
</feature>
<dbReference type="InterPro" id="IPR029000">
    <property type="entry name" value="Cyclophilin-like_dom_sf"/>
</dbReference>
<evidence type="ECO:0000256" key="1">
    <source>
        <dbReference type="ARBA" id="ARBA00013194"/>
    </source>
</evidence>
<dbReference type="AlphaFoldDB" id="A0A419WA83"/>
<evidence type="ECO:0000313" key="7">
    <source>
        <dbReference type="Proteomes" id="UP000283387"/>
    </source>
</evidence>
<keyword evidence="7" id="KW-1185">Reference proteome</keyword>
<evidence type="ECO:0000256" key="2">
    <source>
        <dbReference type="ARBA" id="ARBA00023110"/>
    </source>
</evidence>
<comment type="caution">
    <text evidence="6">The sequence shown here is derived from an EMBL/GenBank/DDBJ whole genome shotgun (WGS) entry which is preliminary data.</text>
</comment>
<dbReference type="OrthoDB" id="9807797at2"/>
<dbReference type="SUPFAM" id="SSF50891">
    <property type="entry name" value="Cyclophilin-like"/>
    <property type="match status" value="1"/>
</dbReference>
<dbReference type="PROSITE" id="PS50072">
    <property type="entry name" value="CSA_PPIASE_2"/>
    <property type="match status" value="1"/>
</dbReference>
<dbReference type="RefSeq" id="WP_120273547.1">
    <property type="nucleotide sequence ID" value="NZ_RAPN01000001.1"/>
</dbReference>
<evidence type="ECO:0000313" key="6">
    <source>
        <dbReference type="EMBL" id="RKD92326.1"/>
    </source>
</evidence>
<dbReference type="EC" id="5.2.1.8" evidence="1"/>
<dbReference type="PROSITE" id="PS51257">
    <property type="entry name" value="PROKAR_LIPOPROTEIN"/>
    <property type="match status" value="1"/>
</dbReference>
<keyword evidence="3 6" id="KW-0413">Isomerase</keyword>
<evidence type="ECO:0000256" key="3">
    <source>
        <dbReference type="ARBA" id="ARBA00023235"/>
    </source>
</evidence>
<protein>
    <recommendedName>
        <fullName evidence="1">peptidylprolyl isomerase</fullName>
        <ecNumber evidence="1">5.2.1.8</ecNumber>
    </recommendedName>
</protein>
<dbReference type="Pfam" id="PF00160">
    <property type="entry name" value="Pro_isomerase"/>
    <property type="match status" value="1"/>
</dbReference>
<sequence>MIVLKRIYVLIALATLAACSSGPQKADEKANPETPATKTKSQVDYLQYVPSIVQIESFDQSRFLESETAFFVDSNLIASRLTPVIEATNAVIVPWDEEKKYKIEGFVAVDRINDLVLLKVKGIHRAAIPLENNTAPSLQKSIYLTKPQGNALPLHNGKVTKHGNVAGSMRYLVTNQFRSKTYGTPVFIGEKCIGLGYADVIDYENQNLVIPSDLVLAMMAKANTTPQPLDQLKSSADRATSEANKKIKGLLIETDMGNIRIRLYNETPEYRDNFIALVKENYYDSLLIHRVIKGFCIQSGAADTRYAGKTDVVGWKGPGYTLPAHVVSGLFHKRGVIGSPRKPDRGNSKRRSDGSQFYIVTGRKYSDLELDEISKETGYKFTPEQRRMYKTIGGAPHIDGSYTIFGEVTEGMDVADKINAVAVDSDFRPLEDIRVRRITIIK</sequence>
<dbReference type="CDD" id="cd00317">
    <property type="entry name" value="cyclophilin"/>
    <property type="match status" value="1"/>
</dbReference>
<accession>A0A419WA83</accession>
<dbReference type="Proteomes" id="UP000283387">
    <property type="component" value="Unassembled WGS sequence"/>
</dbReference>
<proteinExistence type="predicted"/>
<gene>
    <name evidence="6" type="ORF">BC643_2697</name>
</gene>
<keyword evidence="2" id="KW-0697">Rotamase</keyword>
<dbReference type="PANTHER" id="PTHR45625:SF4">
    <property type="entry name" value="PEPTIDYLPROLYL ISOMERASE DOMAIN AND WD REPEAT-CONTAINING PROTEIN 1"/>
    <property type="match status" value="1"/>
</dbReference>
<keyword evidence="4" id="KW-0732">Signal</keyword>
<name>A0A419WA83_9BACT</name>
<reference evidence="6 7" key="1">
    <citation type="submission" date="2018-09" db="EMBL/GenBank/DDBJ databases">
        <title>Genomic Encyclopedia of Archaeal and Bacterial Type Strains, Phase II (KMG-II): from individual species to whole genera.</title>
        <authorList>
            <person name="Goeker M."/>
        </authorList>
    </citation>
    <scope>NUCLEOTIDE SEQUENCE [LARGE SCALE GENOMIC DNA]</scope>
    <source>
        <strain evidence="6 7">DSM 27148</strain>
    </source>
</reference>
<feature type="chain" id="PRO_5019053235" description="peptidylprolyl isomerase" evidence="4">
    <location>
        <begin position="27"/>
        <end position="442"/>
    </location>
</feature>
<feature type="domain" description="PPIase cyclophilin-type" evidence="5">
    <location>
        <begin position="253"/>
        <end position="440"/>
    </location>
</feature>
<evidence type="ECO:0000256" key="4">
    <source>
        <dbReference type="SAM" id="SignalP"/>
    </source>
</evidence>
<dbReference type="Gene3D" id="2.40.100.10">
    <property type="entry name" value="Cyclophilin-like"/>
    <property type="match status" value="1"/>
</dbReference>
<dbReference type="InterPro" id="IPR044666">
    <property type="entry name" value="Cyclophilin_A-like"/>
</dbReference>
<dbReference type="EMBL" id="RAPN01000001">
    <property type="protein sequence ID" value="RKD92326.1"/>
    <property type="molecule type" value="Genomic_DNA"/>
</dbReference>
<evidence type="ECO:0000259" key="5">
    <source>
        <dbReference type="PROSITE" id="PS50072"/>
    </source>
</evidence>
<dbReference type="GO" id="GO:0003755">
    <property type="term" value="F:peptidyl-prolyl cis-trans isomerase activity"/>
    <property type="evidence" value="ECO:0007669"/>
    <property type="project" value="UniProtKB-KW"/>
</dbReference>
<dbReference type="PANTHER" id="PTHR45625">
    <property type="entry name" value="PEPTIDYL-PROLYL CIS-TRANS ISOMERASE-RELATED"/>
    <property type="match status" value="1"/>
</dbReference>